<dbReference type="KEGG" id="amn:RAM_05645"/>
<dbReference type="AlphaFoldDB" id="A0A9R0NS44"/>
<protein>
    <submittedName>
        <fullName evidence="1">Uncharacterized protein</fullName>
    </submittedName>
</protein>
<evidence type="ECO:0000313" key="1">
    <source>
        <dbReference type="EMBL" id="AEK39621.1"/>
    </source>
</evidence>
<name>A0A9R0NS44_AMYMS</name>
<dbReference type="RefSeq" id="WP_014466628.1">
    <property type="nucleotide sequence ID" value="NC_017186.1"/>
</dbReference>
<gene>
    <name evidence="1" type="ordered locus">RAM_05645</name>
</gene>
<keyword evidence="2" id="KW-1185">Reference proteome</keyword>
<dbReference type="Proteomes" id="UP000006138">
    <property type="component" value="Chromosome"/>
</dbReference>
<proteinExistence type="predicted"/>
<sequence>MTTFEPIVVIEDCGRTPAVIRENPVVSVVVSTGSRAWSCRARASLDRMQRSE</sequence>
<dbReference type="EMBL" id="CP002896">
    <property type="protein sequence ID" value="AEK39621.1"/>
    <property type="molecule type" value="Genomic_DNA"/>
</dbReference>
<organism evidence="1 2">
    <name type="scientific">Amycolatopsis mediterranei (strain S699)</name>
    <name type="common">Nocardia mediterranei</name>
    <dbReference type="NCBI Taxonomy" id="713604"/>
    <lineage>
        <taxon>Bacteria</taxon>
        <taxon>Bacillati</taxon>
        <taxon>Actinomycetota</taxon>
        <taxon>Actinomycetes</taxon>
        <taxon>Pseudonocardiales</taxon>
        <taxon>Pseudonocardiaceae</taxon>
        <taxon>Amycolatopsis</taxon>
    </lineage>
</organism>
<accession>A0A9R0NS44</accession>
<evidence type="ECO:0000313" key="2">
    <source>
        <dbReference type="Proteomes" id="UP000006138"/>
    </source>
</evidence>
<dbReference type="GeneID" id="92877220"/>
<reference evidence="1 2" key="1">
    <citation type="journal article" date="2011" name="J. Bacteriol.">
        <title>Whole genome sequence of the rifamycin B-producing strain Amycolatopsis mediterranei S699.</title>
        <authorList>
            <person name="Verma M."/>
            <person name="Kaur J."/>
            <person name="Kumar M."/>
            <person name="Kumari K."/>
            <person name="Saxena A."/>
            <person name="Anand S."/>
            <person name="Nigam A."/>
            <person name="Ravi V."/>
            <person name="Raghuvanshi S."/>
            <person name="Khurana P."/>
            <person name="Tyagi A.K."/>
            <person name="Khurana J.P."/>
            <person name="Lal R."/>
        </authorList>
    </citation>
    <scope>NUCLEOTIDE SEQUENCE [LARGE SCALE GENOMIC DNA]</scope>
    <source>
        <strain evidence="1 2">S699</strain>
    </source>
</reference>